<dbReference type="EMBL" id="JBDJPC010000002">
    <property type="protein sequence ID" value="KAL1513507.1"/>
    <property type="molecule type" value="Genomic_DNA"/>
</dbReference>
<name>A0ABD1F7G6_HYPHA</name>
<comment type="caution">
    <text evidence="2">The sequence shown here is derived from an EMBL/GenBank/DDBJ whole genome shotgun (WGS) entry which is preliminary data.</text>
</comment>
<accession>A0ABD1F7G6</accession>
<sequence>MGRLLKNFVDSKLKFDGKLASLVKNNNHIYDTRTELFQDHMMQLKTWSHIAQQLGKTESYCIYRWHRILKRLFDEVTWMNEFKVPSQWLLYPQLDFLLNVIDQKALGIHMTSCEVANCIM</sequence>
<dbReference type="Pfam" id="PF10545">
    <property type="entry name" value="MADF_DNA_bdg"/>
    <property type="match status" value="1"/>
</dbReference>
<feature type="domain" description="MADF" evidence="1">
    <location>
        <begin position="18"/>
        <end position="102"/>
    </location>
</feature>
<reference evidence="2 3" key="1">
    <citation type="submission" date="2024-05" db="EMBL/GenBank/DDBJ databases">
        <title>Genetic variation in Jamaican populations of the coffee berry borer (Hypothenemus hampei).</title>
        <authorList>
            <person name="Errbii M."/>
            <person name="Myrie A."/>
        </authorList>
    </citation>
    <scope>NUCLEOTIDE SEQUENCE [LARGE SCALE GENOMIC DNA]</scope>
    <source>
        <strain evidence="2">JA-Hopewell-2020-01-JO</strain>
        <tissue evidence="2">Whole body</tissue>
    </source>
</reference>
<keyword evidence="3" id="KW-1185">Reference proteome</keyword>
<dbReference type="Proteomes" id="UP001566132">
    <property type="component" value="Unassembled WGS sequence"/>
</dbReference>
<dbReference type="PROSITE" id="PS51029">
    <property type="entry name" value="MADF"/>
    <property type="match status" value="1"/>
</dbReference>
<dbReference type="SMART" id="SM00595">
    <property type="entry name" value="MADF"/>
    <property type="match status" value="1"/>
</dbReference>
<evidence type="ECO:0000313" key="3">
    <source>
        <dbReference type="Proteomes" id="UP001566132"/>
    </source>
</evidence>
<gene>
    <name evidence="2" type="ORF">ABEB36_002911</name>
</gene>
<protein>
    <recommendedName>
        <fullName evidence="1">MADF domain-containing protein</fullName>
    </recommendedName>
</protein>
<evidence type="ECO:0000259" key="1">
    <source>
        <dbReference type="PROSITE" id="PS51029"/>
    </source>
</evidence>
<proteinExistence type="predicted"/>
<organism evidence="2 3">
    <name type="scientific">Hypothenemus hampei</name>
    <name type="common">Coffee berry borer</name>
    <dbReference type="NCBI Taxonomy" id="57062"/>
    <lineage>
        <taxon>Eukaryota</taxon>
        <taxon>Metazoa</taxon>
        <taxon>Ecdysozoa</taxon>
        <taxon>Arthropoda</taxon>
        <taxon>Hexapoda</taxon>
        <taxon>Insecta</taxon>
        <taxon>Pterygota</taxon>
        <taxon>Neoptera</taxon>
        <taxon>Endopterygota</taxon>
        <taxon>Coleoptera</taxon>
        <taxon>Polyphaga</taxon>
        <taxon>Cucujiformia</taxon>
        <taxon>Curculionidae</taxon>
        <taxon>Scolytinae</taxon>
        <taxon>Hypothenemus</taxon>
    </lineage>
</organism>
<dbReference type="AlphaFoldDB" id="A0ABD1F7G6"/>
<dbReference type="InterPro" id="IPR006578">
    <property type="entry name" value="MADF-dom"/>
</dbReference>
<evidence type="ECO:0000313" key="2">
    <source>
        <dbReference type="EMBL" id="KAL1513507.1"/>
    </source>
</evidence>